<keyword evidence="2" id="KW-0732">Signal</keyword>
<dbReference type="EMBL" id="CP047897">
    <property type="protein sequence ID" value="QHL86437.1"/>
    <property type="molecule type" value="Genomic_DNA"/>
</dbReference>
<evidence type="ECO:0000256" key="1">
    <source>
        <dbReference type="SAM" id="Phobius"/>
    </source>
</evidence>
<dbReference type="Pfam" id="PF09935">
    <property type="entry name" value="DUF2167"/>
    <property type="match status" value="1"/>
</dbReference>
<dbReference type="RefSeq" id="WP_160688824.1">
    <property type="nucleotide sequence ID" value="NZ_CP047897.1"/>
</dbReference>
<reference evidence="3 4" key="1">
    <citation type="submission" date="2020-01" db="EMBL/GenBank/DDBJ databases">
        <authorList>
            <person name="Kim M."/>
        </authorList>
    </citation>
    <scope>NUCLEOTIDE SEQUENCE [LARGE SCALE GENOMIC DNA]</scope>
    <source>
        <strain evidence="3 4">BT10</strain>
    </source>
</reference>
<dbReference type="AlphaFoldDB" id="A0A6P1NRZ1"/>
<evidence type="ECO:0000313" key="3">
    <source>
        <dbReference type="EMBL" id="QHL86437.1"/>
    </source>
</evidence>
<dbReference type="InterPro" id="IPR018682">
    <property type="entry name" value="DUF2167_membr"/>
</dbReference>
<evidence type="ECO:0000256" key="2">
    <source>
        <dbReference type="SAM" id="SignalP"/>
    </source>
</evidence>
<keyword evidence="1" id="KW-1133">Transmembrane helix</keyword>
<sequence length="309" mass="34285">MRKLYPLLVLLFCLPLCASAEVDSLKVWRDSVNASYTYQTGVITLQNGLAKISVPKGYKYLDGKQSEDVLTNLWGNPPGHMSLGMLFPENSGPATATTWAIDISYDEEGHIKDDDAKDINYDDLLKEMQEQTIEENKVRAENNYEPIELVGWAVPPFYDEATHKLHWAKELKFGDATLNTLNYNIRILGRNGYLTLNAIGDMDMVAGIQKDIPGILASVEFIEGSRYADFNPDLDDVAAYGIGGLIAGKVLAKAGFFALLLKFWKVIMVAIVALFTGIKKFFGGRSSSQEVITEAVVEEEEEKEELAAK</sequence>
<proteinExistence type="predicted"/>
<dbReference type="KEGG" id="nib:GU926_02855"/>
<organism evidence="3 4">
    <name type="scientific">Nibribacter ruber</name>
    <dbReference type="NCBI Taxonomy" id="2698458"/>
    <lineage>
        <taxon>Bacteria</taxon>
        <taxon>Pseudomonadati</taxon>
        <taxon>Bacteroidota</taxon>
        <taxon>Cytophagia</taxon>
        <taxon>Cytophagales</taxon>
        <taxon>Hymenobacteraceae</taxon>
        <taxon>Nibribacter</taxon>
    </lineage>
</organism>
<accession>A0A6P1NRZ1</accession>
<protein>
    <submittedName>
        <fullName evidence="3">DUF2167 domain-containing protein</fullName>
    </submittedName>
</protein>
<keyword evidence="4" id="KW-1185">Reference proteome</keyword>
<name>A0A6P1NRZ1_9BACT</name>
<feature type="chain" id="PRO_5026941242" evidence="2">
    <location>
        <begin position="21"/>
        <end position="309"/>
    </location>
</feature>
<dbReference type="Proteomes" id="UP000464214">
    <property type="component" value="Chromosome"/>
</dbReference>
<evidence type="ECO:0000313" key="4">
    <source>
        <dbReference type="Proteomes" id="UP000464214"/>
    </source>
</evidence>
<keyword evidence="1" id="KW-0812">Transmembrane</keyword>
<keyword evidence="1" id="KW-0472">Membrane</keyword>
<feature type="signal peptide" evidence="2">
    <location>
        <begin position="1"/>
        <end position="20"/>
    </location>
</feature>
<feature type="transmembrane region" description="Helical" evidence="1">
    <location>
        <begin position="256"/>
        <end position="278"/>
    </location>
</feature>
<gene>
    <name evidence="3" type="ORF">GU926_02855</name>
</gene>